<evidence type="ECO:0000313" key="1">
    <source>
        <dbReference type="EMBL" id="TLD42698.1"/>
    </source>
</evidence>
<dbReference type="EMBL" id="SULG01000015">
    <property type="protein sequence ID" value="TLD42698.1"/>
    <property type="molecule type" value="Genomic_DNA"/>
</dbReference>
<reference evidence="1 2" key="1">
    <citation type="submission" date="2019-04" db="EMBL/GenBank/DDBJ databases">
        <title>Genome of a novel bacterium Candidatus Jettenia ecosi reconstructed from metagenome of an anammox bioreactor.</title>
        <authorList>
            <person name="Mardanov A.V."/>
            <person name="Beletsky A.V."/>
            <person name="Ravin N.V."/>
            <person name="Botchkova E.A."/>
            <person name="Litti Y.V."/>
            <person name="Nozhevnikova A.N."/>
        </authorList>
    </citation>
    <scope>NUCLEOTIDE SEQUENCE [LARGE SCALE GENOMIC DNA]</scope>
    <source>
        <strain evidence="1">J2</strain>
    </source>
</reference>
<proteinExistence type="predicted"/>
<evidence type="ECO:0000313" key="2">
    <source>
        <dbReference type="Proteomes" id="UP000319783"/>
    </source>
</evidence>
<dbReference type="InterPro" id="IPR036411">
    <property type="entry name" value="TorD-like_sf"/>
</dbReference>
<comment type="caution">
    <text evidence="1">The sequence shown here is derived from an EMBL/GenBank/DDBJ whole genome shotgun (WGS) entry which is preliminary data.</text>
</comment>
<name>A0A533QDA3_9BACT</name>
<dbReference type="AlphaFoldDB" id="A0A533QDA3"/>
<dbReference type="InterPro" id="IPR020945">
    <property type="entry name" value="DMSO/NO3_reduct_chaperone"/>
</dbReference>
<dbReference type="Gene3D" id="1.10.3480.10">
    <property type="entry name" value="TorD-like"/>
    <property type="match status" value="1"/>
</dbReference>
<dbReference type="SUPFAM" id="SSF89155">
    <property type="entry name" value="TorD-like"/>
    <property type="match status" value="1"/>
</dbReference>
<accession>A0A533QDA3</accession>
<dbReference type="Pfam" id="PF02613">
    <property type="entry name" value="Nitrate_red_del"/>
    <property type="match status" value="1"/>
</dbReference>
<gene>
    <name evidence="1" type="ORF">JETT_1041</name>
</gene>
<organism evidence="1 2">
    <name type="scientific">Candidatus Jettenia ecosi</name>
    <dbReference type="NCBI Taxonomy" id="2494326"/>
    <lineage>
        <taxon>Bacteria</taxon>
        <taxon>Pseudomonadati</taxon>
        <taxon>Planctomycetota</taxon>
        <taxon>Candidatus Brocadiia</taxon>
        <taxon>Candidatus Brocadiales</taxon>
        <taxon>Candidatus Brocadiaceae</taxon>
        <taxon>Candidatus Jettenia</taxon>
    </lineage>
</organism>
<dbReference type="Proteomes" id="UP000319783">
    <property type="component" value="Unassembled WGS sequence"/>
</dbReference>
<protein>
    <submittedName>
        <fullName evidence="1">Uncharacterized protein</fullName>
    </submittedName>
</protein>
<sequence>MMDITEFYRLFCLATSKRDGKRELPGHLCVELEFLYFLVFKELQARIDDDLKFLERYLLAQKDFLNRHPVQWVQKFCDSLCNLADIPFYNLLARINAIFITYELELITSRVKLFLREK</sequence>